<dbReference type="RefSeq" id="WP_171104405.1">
    <property type="nucleotide sequence ID" value="NZ_BMPT01000016.1"/>
</dbReference>
<protein>
    <recommendedName>
        <fullName evidence="3">DUF3375 family protein</fullName>
    </recommendedName>
</protein>
<evidence type="ECO:0000313" key="2">
    <source>
        <dbReference type="Proteomes" id="UP000655589"/>
    </source>
</evidence>
<accession>A0A8H9L4Z1</accession>
<reference evidence="1" key="1">
    <citation type="journal article" date="2014" name="Int. J. Syst. Evol. Microbiol.">
        <title>Complete genome sequence of Corynebacterium casei LMG S-19264T (=DSM 44701T), isolated from a smear-ripened cheese.</title>
        <authorList>
            <consortium name="US DOE Joint Genome Institute (JGI-PGF)"/>
            <person name="Walter F."/>
            <person name="Albersmeier A."/>
            <person name="Kalinowski J."/>
            <person name="Ruckert C."/>
        </authorList>
    </citation>
    <scope>NUCLEOTIDE SEQUENCE</scope>
    <source>
        <strain evidence="1">JCM 3051</strain>
    </source>
</reference>
<dbReference type="AlphaFoldDB" id="A0A8H9L4Z1"/>
<dbReference type="EMBL" id="BMPT01000016">
    <property type="protein sequence ID" value="GGM36298.1"/>
    <property type="molecule type" value="Genomic_DNA"/>
</dbReference>
<dbReference type="InterPro" id="IPR021804">
    <property type="entry name" value="DUF3375"/>
</dbReference>
<proteinExistence type="predicted"/>
<reference evidence="1" key="2">
    <citation type="submission" date="2020-09" db="EMBL/GenBank/DDBJ databases">
        <authorList>
            <person name="Sun Q."/>
            <person name="Ohkuma M."/>
        </authorList>
    </citation>
    <scope>NUCLEOTIDE SEQUENCE</scope>
    <source>
        <strain evidence="1">JCM 3051</strain>
    </source>
</reference>
<dbReference type="Pfam" id="PF11855">
    <property type="entry name" value="DUF3375"/>
    <property type="match status" value="1"/>
</dbReference>
<evidence type="ECO:0000313" key="1">
    <source>
        <dbReference type="EMBL" id="GGM36298.1"/>
    </source>
</evidence>
<gene>
    <name evidence="1" type="ORF">GCM10010102_34620</name>
</gene>
<sequence length="479" mass="53824">MDLDLVDQLRERHPAWRLLRARNAPLILSFLGAHFIDANRGPTPAGHLTAALDDVLLDLHRTDPDRYPSEPQAYLDDWSGTESGWLRRYYPADSDEIHYDATPALERAYRWVEGLQARSFVGTESRLHTLVELLRQIVHGTQEDPAVRLAELQRRRTEIDEEIAQVEAGNVAVMDETAVRDRYQQFSSTARELLSDFREVEENFRALDRSAREKIASWDGGKGGLLAELVGSRTDIAASDQGRSFQAFYDFLLSEDRQDELAGLLAQVQAIPRIGADQRLRTVHHDWSDAAERTQQTVRNLSEQLRRFLEDRVWLENRRVLDLVRSIEATAIAVRNAPPPDSSGVGLEVDQPGVAVALPFERPLYDTVPASAVDSLIAPEEPDPVEIDALLEQRFVDTARLVDNILAVVPPRSTAVLSDVVLMYPVEQGVAEIVGYLSLGDQEQVAVDVDDTEQMVVEYTDPDGVPRRVTMPKVTVTRR</sequence>
<keyword evidence="2" id="KW-1185">Reference proteome</keyword>
<dbReference type="Proteomes" id="UP000655589">
    <property type="component" value="Unassembled WGS sequence"/>
</dbReference>
<organism evidence="1 2">
    <name type="scientific">Promicromonospora citrea</name>
    <dbReference type="NCBI Taxonomy" id="43677"/>
    <lineage>
        <taxon>Bacteria</taxon>
        <taxon>Bacillati</taxon>
        <taxon>Actinomycetota</taxon>
        <taxon>Actinomycetes</taxon>
        <taxon>Micrococcales</taxon>
        <taxon>Promicromonosporaceae</taxon>
        <taxon>Promicromonospora</taxon>
    </lineage>
</organism>
<comment type="caution">
    <text evidence="1">The sequence shown here is derived from an EMBL/GenBank/DDBJ whole genome shotgun (WGS) entry which is preliminary data.</text>
</comment>
<name>A0A8H9L4Z1_9MICO</name>
<evidence type="ECO:0008006" key="3">
    <source>
        <dbReference type="Google" id="ProtNLM"/>
    </source>
</evidence>